<evidence type="ECO:0000313" key="2">
    <source>
        <dbReference type="Proteomes" id="UP000184442"/>
    </source>
</evidence>
<gene>
    <name evidence="1" type="ORF">SAMN02745176_00613</name>
</gene>
<accession>A0A1M6BZ82</accession>
<dbReference type="PANTHER" id="PTHR43235">
    <property type="entry name" value="GLUTAMINE AMIDOTRANSFERASE PB2B2.05-RELATED"/>
    <property type="match status" value="1"/>
</dbReference>
<dbReference type="PANTHER" id="PTHR43235:SF1">
    <property type="entry name" value="GLUTAMINE AMIDOTRANSFERASE PB2B2.05-RELATED"/>
    <property type="match status" value="1"/>
</dbReference>
<dbReference type="RefSeq" id="WP_073024389.1">
    <property type="nucleotide sequence ID" value="NZ_FQZS01000004.1"/>
</dbReference>
<keyword evidence="1" id="KW-0808">Transferase</keyword>
<proteinExistence type="predicted"/>
<dbReference type="CDD" id="cd01745">
    <property type="entry name" value="GATase1_2"/>
    <property type="match status" value="1"/>
</dbReference>
<dbReference type="Pfam" id="PF07722">
    <property type="entry name" value="Peptidase_C26"/>
    <property type="match status" value="1"/>
</dbReference>
<dbReference type="InterPro" id="IPR029062">
    <property type="entry name" value="Class_I_gatase-like"/>
</dbReference>
<dbReference type="Gene3D" id="3.40.50.880">
    <property type="match status" value="1"/>
</dbReference>
<dbReference type="GO" id="GO:0005829">
    <property type="term" value="C:cytosol"/>
    <property type="evidence" value="ECO:0007669"/>
    <property type="project" value="TreeGrafter"/>
</dbReference>
<dbReference type="OrthoDB" id="9813383at2"/>
<sequence>MRPIIGLTTFTESKGTSRYNCLNCNYVNAIVEAGGTPVMIPLVENKDTLLQYMNIIDGILFTGGEDVLPLYYGENPIKDIGAIEQERDDYEIFLFKEAYDANLPIMGICRGIQLINVALGGSLYQDINSQITGSLGHSPKGSPMNQVHHMIRIEKNSKLYDIFENETIAVNSFHHQSIKDLGKDLKVTAYSYDGIIEAVESIEKDFVLGVQWHPEALVPKHELFKKLFEEFVKRCSK</sequence>
<dbReference type="GO" id="GO:0016740">
    <property type="term" value="F:transferase activity"/>
    <property type="evidence" value="ECO:0007669"/>
    <property type="project" value="UniProtKB-KW"/>
</dbReference>
<dbReference type="InterPro" id="IPR044668">
    <property type="entry name" value="PuuD-like"/>
</dbReference>
<dbReference type="Proteomes" id="UP000184442">
    <property type="component" value="Unassembled WGS sequence"/>
</dbReference>
<dbReference type="STRING" id="1122184.SAMN02745176_00613"/>
<dbReference type="GO" id="GO:0016811">
    <property type="term" value="F:hydrolase activity, acting on carbon-nitrogen (but not peptide) bonds, in linear amides"/>
    <property type="evidence" value="ECO:0007669"/>
    <property type="project" value="InterPro"/>
</dbReference>
<dbReference type="AlphaFoldDB" id="A0A1M6BZ82"/>
<protein>
    <submittedName>
        <fullName evidence="1">Putative glutamine amidotransferase</fullName>
    </submittedName>
</protein>
<name>A0A1M6BZ82_9FIRM</name>
<evidence type="ECO:0000313" key="1">
    <source>
        <dbReference type="EMBL" id="SHI54115.1"/>
    </source>
</evidence>
<dbReference type="EMBL" id="FQZS01000004">
    <property type="protein sequence ID" value="SHI54115.1"/>
    <property type="molecule type" value="Genomic_DNA"/>
</dbReference>
<dbReference type="InterPro" id="IPR011697">
    <property type="entry name" value="Peptidase_C26"/>
</dbReference>
<keyword evidence="1" id="KW-0315">Glutamine amidotransferase</keyword>
<dbReference type="SUPFAM" id="SSF52317">
    <property type="entry name" value="Class I glutamine amidotransferase-like"/>
    <property type="match status" value="1"/>
</dbReference>
<organism evidence="1 2">
    <name type="scientific">Lutispora thermophila DSM 19022</name>
    <dbReference type="NCBI Taxonomy" id="1122184"/>
    <lineage>
        <taxon>Bacteria</taxon>
        <taxon>Bacillati</taxon>
        <taxon>Bacillota</taxon>
        <taxon>Clostridia</taxon>
        <taxon>Lutisporales</taxon>
        <taxon>Lutisporaceae</taxon>
        <taxon>Lutispora</taxon>
    </lineage>
</organism>
<reference evidence="1 2" key="1">
    <citation type="submission" date="2016-11" db="EMBL/GenBank/DDBJ databases">
        <authorList>
            <person name="Jaros S."/>
            <person name="Januszkiewicz K."/>
            <person name="Wedrychowicz H."/>
        </authorList>
    </citation>
    <scope>NUCLEOTIDE SEQUENCE [LARGE SCALE GENOMIC DNA]</scope>
    <source>
        <strain evidence="1 2">DSM 19022</strain>
    </source>
</reference>
<dbReference type="FunFam" id="3.40.50.880:FF:000030">
    <property type="entry name" value="Gamma-glutamyl-gamma-aminobutyrate hydrolase PuuD"/>
    <property type="match status" value="1"/>
</dbReference>
<dbReference type="PROSITE" id="PS51273">
    <property type="entry name" value="GATASE_TYPE_1"/>
    <property type="match status" value="1"/>
</dbReference>
<keyword evidence="2" id="KW-1185">Reference proteome</keyword>